<keyword evidence="6" id="KW-1278">Translocase</keyword>
<dbReference type="CDD" id="cd03216">
    <property type="entry name" value="ABC_Carb_Monos_I"/>
    <property type="match status" value="1"/>
</dbReference>
<keyword evidence="4" id="KW-0547">Nucleotide-binding</keyword>
<accession>A0ABN2FJT7</accession>
<keyword evidence="10" id="KW-1185">Reference proteome</keyword>
<dbReference type="InterPro" id="IPR050107">
    <property type="entry name" value="ABC_carbohydrate_import_ATPase"/>
</dbReference>
<dbReference type="InterPro" id="IPR003439">
    <property type="entry name" value="ABC_transporter-like_ATP-bd"/>
</dbReference>
<evidence type="ECO:0000256" key="2">
    <source>
        <dbReference type="ARBA" id="ARBA00022475"/>
    </source>
</evidence>
<keyword evidence="7" id="KW-0472">Membrane</keyword>
<dbReference type="SUPFAM" id="SSF52540">
    <property type="entry name" value="P-loop containing nucleoside triphosphate hydrolases"/>
    <property type="match status" value="2"/>
</dbReference>
<dbReference type="PROSITE" id="PS50893">
    <property type="entry name" value="ABC_TRANSPORTER_2"/>
    <property type="match status" value="2"/>
</dbReference>
<keyword evidence="1" id="KW-0813">Transport</keyword>
<evidence type="ECO:0000313" key="9">
    <source>
        <dbReference type="EMBL" id="GAA1649921.1"/>
    </source>
</evidence>
<evidence type="ECO:0000256" key="6">
    <source>
        <dbReference type="ARBA" id="ARBA00022967"/>
    </source>
</evidence>
<evidence type="ECO:0000256" key="1">
    <source>
        <dbReference type="ARBA" id="ARBA00022448"/>
    </source>
</evidence>
<dbReference type="GO" id="GO:0005524">
    <property type="term" value="F:ATP binding"/>
    <property type="evidence" value="ECO:0007669"/>
    <property type="project" value="UniProtKB-KW"/>
</dbReference>
<gene>
    <name evidence="9" type="ORF">GCM10009744_46880</name>
</gene>
<dbReference type="Gene3D" id="3.40.50.300">
    <property type="entry name" value="P-loop containing nucleotide triphosphate hydrolases"/>
    <property type="match status" value="2"/>
</dbReference>
<dbReference type="Pfam" id="PF00005">
    <property type="entry name" value="ABC_tran"/>
    <property type="match status" value="2"/>
</dbReference>
<evidence type="ECO:0000256" key="5">
    <source>
        <dbReference type="ARBA" id="ARBA00022840"/>
    </source>
</evidence>
<keyword evidence="2" id="KW-1003">Cell membrane</keyword>
<organism evidence="9 10">
    <name type="scientific">Kribbella alba</name>
    <dbReference type="NCBI Taxonomy" id="190197"/>
    <lineage>
        <taxon>Bacteria</taxon>
        <taxon>Bacillati</taxon>
        <taxon>Actinomycetota</taxon>
        <taxon>Actinomycetes</taxon>
        <taxon>Propionibacteriales</taxon>
        <taxon>Kribbellaceae</taxon>
        <taxon>Kribbella</taxon>
    </lineage>
</organism>
<evidence type="ECO:0000259" key="8">
    <source>
        <dbReference type="PROSITE" id="PS50893"/>
    </source>
</evidence>
<proteinExistence type="predicted"/>
<evidence type="ECO:0000256" key="3">
    <source>
        <dbReference type="ARBA" id="ARBA00022597"/>
    </source>
</evidence>
<dbReference type="RefSeq" id="WP_344114098.1">
    <property type="nucleotide sequence ID" value="NZ_BAAANE010000007.1"/>
</dbReference>
<dbReference type="PANTHER" id="PTHR43790">
    <property type="entry name" value="CARBOHYDRATE TRANSPORT ATP-BINDING PROTEIN MG119-RELATED"/>
    <property type="match status" value="1"/>
</dbReference>
<dbReference type="InterPro" id="IPR027417">
    <property type="entry name" value="P-loop_NTPase"/>
</dbReference>
<feature type="domain" description="ABC transporter" evidence="8">
    <location>
        <begin position="6"/>
        <end position="241"/>
    </location>
</feature>
<evidence type="ECO:0000256" key="7">
    <source>
        <dbReference type="ARBA" id="ARBA00023136"/>
    </source>
</evidence>
<name>A0ABN2FJT7_9ACTN</name>
<dbReference type="Proteomes" id="UP001501319">
    <property type="component" value="Unassembled WGS sequence"/>
</dbReference>
<comment type="caution">
    <text evidence="9">The sequence shown here is derived from an EMBL/GenBank/DDBJ whole genome shotgun (WGS) entry which is preliminary data.</text>
</comment>
<protein>
    <submittedName>
        <fullName evidence="9">Sugar ABC transporter ATP-binding protein</fullName>
    </submittedName>
</protein>
<dbReference type="SMART" id="SM00382">
    <property type="entry name" value="AAA"/>
    <property type="match status" value="2"/>
</dbReference>
<dbReference type="InterPro" id="IPR003593">
    <property type="entry name" value="AAA+_ATPase"/>
</dbReference>
<dbReference type="CDD" id="cd03215">
    <property type="entry name" value="ABC_Carb_Monos_II"/>
    <property type="match status" value="1"/>
</dbReference>
<evidence type="ECO:0000313" key="10">
    <source>
        <dbReference type="Proteomes" id="UP001501319"/>
    </source>
</evidence>
<reference evidence="9 10" key="1">
    <citation type="journal article" date="2019" name="Int. J. Syst. Evol. Microbiol.">
        <title>The Global Catalogue of Microorganisms (GCM) 10K type strain sequencing project: providing services to taxonomists for standard genome sequencing and annotation.</title>
        <authorList>
            <consortium name="The Broad Institute Genomics Platform"/>
            <consortium name="The Broad Institute Genome Sequencing Center for Infectious Disease"/>
            <person name="Wu L."/>
            <person name="Ma J."/>
        </authorList>
    </citation>
    <scope>NUCLEOTIDE SEQUENCE [LARGE SCALE GENOMIC DNA]</scope>
    <source>
        <strain evidence="9 10">JCM 14306</strain>
    </source>
</reference>
<keyword evidence="3" id="KW-0762">Sugar transport</keyword>
<sequence length="500" mass="53893">MVEPLLAVDGLAKQYGRHRVLEGVSLTLEAGETAALLGENGAGKSTLAKILAGAVRPDDGKIRRDGDEVSFASPREALTHGIAFIPQELVYVPNLTVAENIVLGRWPRRAGLTSQGWVRRQAAAEARKFGFRLPLDRQMTALSLAQQQMVEILKALARRSRVIVLDEPTAALNSEDSQQLLDIMTGLAADGVGVIYISHRLDEVFRACRTVHVLRNGRLVHSSAVSDTNPGEIIRHMLGRSTEETVVAKQQVDRSTKVLELRDWERSASPSLRQVSLDVHAGEIVGLYGVRGAGAETIAETLGGLHRDVQGHTTVAGRVLRGLRHPIASRRAGIAYVPADRKSQGLVLTLPVQQSLSLLVMRALSRSGVIDGRKERALARRLAGEVKLRARGLGQAVGELSGGNQQKVLVGSRLASKPHVLVLQEPTRGVDVGARLEIHRLLRRLADDGTGALLVTSDIEEAVILSDRLLILRDGAVVQEIHQPTLSSQAEALHAAGGLD</sequence>
<dbReference type="PANTHER" id="PTHR43790:SF3">
    <property type="entry name" value="D-ALLOSE IMPORT ATP-BINDING PROTEIN ALSA-RELATED"/>
    <property type="match status" value="1"/>
</dbReference>
<evidence type="ECO:0000256" key="4">
    <source>
        <dbReference type="ARBA" id="ARBA00022741"/>
    </source>
</evidence>
<dbReference type="EMBL" id="BAAANE010000007">
    <property type="protein sequence ID" value="GAA1649921.1"/>
    <property type="molecule type" value="Genomic_DNA"/>
</dbReference>
<keyword evidence="5 9" id="KW-0067">ATP-binding</keyword>
<feature type="domain" description="ABC transporter" evidence="8">
    <location>
        <begin position="256"/>
        <end position="499"/>
    </location>
</feature>